<accession>A0ACC2ZHY4</accession>
<gene>
    <name evidence="1" type="primary">UTP22</name>
    <name evidence="1" type="ORF">H2199_002133</name>
</gene>
<comment type="caution">
    <text evidence="1">The sequence shown here is derived from an EMBL/GenBank/DDBJ whole genome shotgun (WGS) entry which is preliminary data.</text>
</comment>
<keyword evidence="2" id="KW-1185">Reference proteome</keyword>
<protein>
    <submittedName>
        <fullName evidence="1">U3 snoRNP protein</fullName>
    </submittedName>
</protein>
<proteinExistence type="predicted"/>
<organism evidence="1 2">
    <name type="scientific">Coniosporium tulheliwenetii</name>
    <dbReference type="NCBI Taxonomy" id="3383036"/>
    <lineage>
        <taxon>Eukaryota</taxon>
        <taxon>Fungi</taxon>
        <taxon>Dikarya</taxon>
        <taxon>Ascomycota</taxon>
        <taxon>Pezizomycotina</taxon>
        <taxon>Dothideomycetes</taxon>
        <taxon>Dothideomycetes incertae sedis</taxon>
        <taxon>Coniosporium</taxon>
    </lineage>
</organism>
<dbReference type="EMBL" id="JAPDRP010000005">
    <property type="protein sequence ID" value="KAJ9647147.1"/>
    <property type="molecule type" value="Genomic_DNA"/>
</dbReference>
<reference evidence="1" key="1">
    <citation type="submission" date="2022-10" db="EMBL/GenBank/DDBJ databases">
        <title>Culturing micro-colonial fungi from biological soil crusts in the Mojave desert and describing Neophaeococcomyces mojavensis, and introducing the new genera and species Taxawa tesnikishii.</title>
        <authorList>
            <person name="Kurbessoian T."/>
            <person name="Stajich J.E."/>
        </authorList>
    </citation>
    <scope>NUCLEOTIDE SEQUENCE</scope>
    <source>
        <strain evidence="1">JES_115</strain>
    </source>
</reference>
<evidence type="ECO:0000313" key="2">
    <source>
        <dbReference type="Proteomes" id="UP001172680"/>
    </source>
</evidence>
<sequence>MAPPALKRRKLSHSLNEDDGSLAQPPSADTSGTSDDEDIPSDASNADLGSVATSSQADEDEEMVEDDADGHDEEEGSAEEEDDLEDEEQSKPAPQKVGKAKPSNGHQHTQRANGFQGEGYTGEVYKSNLFKLQVDELLQRVRPRHGKKEAPAEDALRTLKGIIERIPDREPQNANGGLLSNAFLQIADAERSLIKTSKIAVPFPHPRPPKDAQYKLQYSKPASINAVGSYPLKIATRTGEEMCIDLAVIMPSAIFQEKDYLNYRYLYKRAYYLACIAAGLKDDKSHRFKLNFDYFNGNRLLPVVLVRGSRDGSKGDSSASEFQIRIMPAISDDVFRADKLLPVKNCVRLKPGDNLASVSEAPPTPFYNASVRNDCLITSYLKLLHGASGHCEAFRDACILGRIWLRQRGLTSDTSKGGFGNFEWAALVALLLQRSGKEGMPVVSTGYSSYQLFKATLQYLASKDLSKHPQSFGVKVVILPTSDGTPVFFDGPRGVNILYKMTPWSYELLRQEARSSIAMLNENIFDQFTPTFILRADHPLHRYDLLARIPISALGLSSSGEDLDQELDRICRKMYSCLSRGLTDRVSLISIMTPEEDPWELGSRRSPHVRDGNLLIGFLMDPTNANRAVDHGPPAESKKEAASYRQFWGDKAELRRFKDGSILESLVWPTKDSPLSIFERIVQHVMTRHLGAPVAENVTFIGDSFDHMLPGGGHGVQPGVGLFQPMMSAFRTLETDMRALENLPLSLRHVQASDPQLRYASIEVPLLGSGRPMSQPADVVIQFEGSARWPDELIAIQRIKIAFLLKLGELLEEAIDGLSARVGLENESSSIRNQSFLDVVYSTGAAFRIRIHHDREQTLIERRLKDKSLDGAAREEAAHGVAEYKRDFLRSPAHTQAIQNLSTRFPMFSPSIRLVKKWFASHLLTTHFSPELIELLVVRTFLQPYPWQAPSSPMTGFLRTLLFLSRWDWRNEPLIVDLSGEMKSEEFSAITTRFEAWRKIDPALNRVVLFAASSNDPEGTTWTDNAHPPVVVATRMTALAKAASQTVKQQGVDLEPESLFVSPLTDYDFVLRLSPQFTKDGQRRKDKGGPKAQYKNLQLQATSAEERELVGYQSVTLFLAELKDVYGHAITFFYDENGGDVVAGLWNPSTARRAWKVKLGYSTVPVFKKMKAAKEDEDTADVEINKEGILSEIARLGGDIMRKIEVNRQ</sequence>
<dbReference type="Proteomes" id="UP001172680">
    <property type="component" value="Unassembled WGS sequence"/>
</dbReference>
<evidence type="ECO:0000313" key="1">
    <source>
        <dbReference type="EMBL" id="KAJ9647147.1"/>
    </source>
</evidence>
<name>A0ACC2ZHY4_9PEZI</name>